<dbReference type="SUPFAM" id="SSF53098">
    <property type="entry name" value="Ribonuclease H-like"/>
    <property type="match status" value="1"/>
</dbReference>
<protein>
    <recommendedName>
        <fullName evidence="3">Integrase catalytic domain-containing protein</fullName>
    </recommendedName>
</protein>
<reference evidence="1" key="1">
    <citation type="submission" date="2023-08" db="EMBL/GenBank/DDBJ databases">
        <title>A de novo genome assembly of Solanum verrucosum Schlechtendal, a Mexican diploid species geographically isolated from the other diploid A-genome species in potato relatives.</title>
        <authorList>
            <person name="Hosaka K."/>
        </authorList>
    </citation>
    <scope>NUCLEOTIDE SEQUENCE</scope>
    <source>
        <tissue evidence="1">Young leaves</tissue>
    </source>
</reference>
<evidence type="ECO:0008006" key="3">
    <source>
        <dbReference type="Google" id="ProtNLM"/>
    </source>
</evidence>
<keyword evidence="2" id="KW-1185">Reference proteome</keyword>
<dbReference type="Proteomes" id="UP001234989">
    <property type="component" value="Chromosome 9"/>
</dbReference>
<proteinExistence type="predicted"/>
<organism evidence="1 2">
    <name type="scientific">Solanum verrucosum</name>
    <dbReference type="NCBI Taxonomy" id="315347"/>
    <lineage>
        <taxon>Eukaryota</taxon>
        <taxon>Viridiplantae</taxon>
        <taxon>Streptophyta</taxon>
        <taxon>Embryophyta</taxon>
        <taxon>Tracheophyta</taxon>
        <taxon>Spermatophyta</taxon>
        <taxon>Magnoliopsida</taxon>
        <taxon>eudicotyledons</taxon>
        <taxon>Gunneridae</taxon>
        <taxon>Pentapetalae</taxon>
        <taxon>asterids</taxon>
        <taxon>lamiids</taxon>
        <taxon>Solanales</taxon>
        <taxon>Solanaceae</taxon>
        <taxon>Solanoideae</taxon>
        <taxon>Solaneae</taxon>
        <taxon>Solanum</taxon>
    </lineage>
</organism>
<evidence type="ECO:0000313" key="2">
    <source>
        <dbReference type="Proteomes" id="UP001234989"/>
    </source>
</evidence>
<evidence type="ECO:0000313" key="1">
    <source>
        <dbReference type="EMBL" id="WMV46355.1"/>
    </source>
</evidence>
<dbReference type="AlphaFoldDB" id="A0AAF0ZR12"/>
<sequence>MRLHRVPLFIIFDCGTLFTSQFWRSFQKVLVTQVKLSTTFDHQIDGYHSSIKMDPFEAVNDRIIDLLLVGLKLMRSL</sequence>
<dbReference type="InterPro" id="IPR012337">
    <property type="entry name" value="RNaseH-like_sf"/>
</dbReference>
<name>A0AAF0ZR12_SOLVR</name>
<gene>
    <name evidence="1" type="ORF">MTR67_039740</name>
</gene>
<accession>A0AAF0ZR12</accession>
<dbReference type="EMBL" id="CP133620">
    <property type="protein sequence ID" value="WMV46355.1"/>
    <property type="molecule type" value="Genomic_DNA"/>
</dbReference>